<protein>
    <submittedName>
        <fullName evidence="1">Uncharacterized protein</fullName>
    </submittedName>
</protein>
<organism evidence="1 2">
    <name type="scientific">Mucilaginibacter segetis</name>
    <dbReference type="NCBI Taxonomy" id="2793071"/>
    <lineage>
        <taxon>Bacteria</taxon>
        <taxon>Pseudomonadati</taxon>
        <taxon>Bacteroidota</taxon>
        <taxon>Sphingobacteriia</taxon>
        <taxon>Sphingobacteriales</taxon>
        <taxon>Sphingobacteriaceae</taxon>
        <taxon>Mucilaginibacter</taxon>
    </lineage>
</organism>
<dbReference type="AlphaFoldDB" id="A0A934PNE0"/>
<dbReference type="EMBL" id="JAEHFW010000001">
    <property type="protein sequence ID" value="MBK0377763.1"/>
    <property type="molecule type" value="Genomic_DNA"/>
</dbReference>
<keyword evidence="2" id="KW-1185">Reference proteome</keyword>
<dbReference type="RefSeq" id="WP_200062958.1">
    <property type="nucleotide sequence ID" value="NZ_JAEHFW010000001.1"/>
</dbReference>
<evidence type="ECO:0000313" key="1">
    <source>
        <dbReference type="EMBL" id="MBK0377763.1"/>
    </source>
</evidence>
<comment type="caution">
    <text evidence="1">The sequence shown here is derived from an EMBL/GenBank/DDBJ whole genome shotgun (WGS) entry which is preliminary data.</text>
</comment>
<sequence>MKLETARNANVQFFLTTDDASVEHTLKEIFKERIISHPKELSRQTVLGMQDAVSDIFTLSNTNKILGSYWSSFSEVASFIRGAELEVIKILN</sequence>
<evidence type="ECO:0000313" key="2">
    <source>
        <dbReference type="Proteomes" id="UP000613193"/>
    </source>
</evidence>
<gene>
    <name evidence="1" type="ORF">I5M19_00480</name>
</gene>
<accession>A0A934PNE0</accession>
<proteinExistence type="predicted"/>
<name>A0A934PNE0_9SPHI</name>
<reference evidence="1" key="1">
    <citation type="submission" date="2020-12" db="EMBL/GenBank/DDBJ databases">
        <title>Bacterial novel species Mucilaginibacter sp. SD-g isolated from soil.</title>
        <authorList>
            <person name="Jung H.-Y."/>
        </authorList>
    </citation>
    <scope>NUCLEOTIDE SEQUENCE</scope>
    <source>
        <strain evidence="1">SD-g</strain>
    </source>
</reference>
<dbReference type="Gene3D" id="3.40.50.11350">
    <property type="match status" value="1"/>
</dbReference>
<dbReference type="Proteomes" id="UP000613193">
    <property type="component" value="Unassembled WGS sequence"/>
</dbReference>